<reference evidence="2" key="1">
    <citation type="submission" date="2023-06" db="EMBL/GenBank/DDBJ databases">
        <title>Cytophagales bacterium Strain LB-30, isolated from soil.</title>
        <authorList>
            <person name="Liu B."/>
        </authorList>
    </citation>
    <scope>NUCLEOTIDE SEQUENCE</scope>
    <source>
        <strain evidence="2">LB-30</strain>
    </source>
</reference>
<evidence type="ECO:0000313" key="3">
    <source>
        <dbReference type="Proteomes" id="UP001168552"/>
    </source>
</evidence>
<keyword evidence="1" id="KW-0732">Signal</keyword>
<dbReference type="Proteomes" id="UP001168552">
    <property type="component" value="Unassembled WGS sequence"/>
</dbReference>
<proteinExistence type="predicted"/>
<organism evidence="2 3">
    <name type="scientific">Shiella aurantiaca</name>
    <dbReference type="NCBI Taxonomy" id="3058365"/>
    <lineage>
        <taxon>Bacteria</taxon>
        <taxon>Pseudomonadati</taxon>
        <taxon>Bacteroidota</taxon>
        <taxon>Cytophagia</taxon>
        <taxon>Cytophagales</taxon>
        <taxon>Shiellaceae</taxon>
        <taxon>Shiella</taxon>
    </lineage>
</organism>
<accession>A0ABT8F6C6</accession>
<feature type="signal peptide" evidence="1">
    <location>
        <begin position="1"/>
        <end position="19"/>
    </location>
</feature>
<evidence type="ECO:0000256" key="1">
    <source>
        <dbReference type="SAM" id="SignalP"/>
    </source>
</evidence>
<keyword evidence="3" id="KW-1185">Reference proteome</keyword>
<name>A0ABT8F6C6_9BACT</name>
<evidence type="ECO:0000313" key="2">
    <source>
        <dbReference type="EMBL" id="MDN4166000.1"/>
    </source>
</evidence>
<gene>
    <name evidence="2" type="ORF">QWY31_10840</name>
</gene>
<dbReference type="InterPro" id="IPR025245">
    <property type="entry name" value="DUF4197"/>
</dbReference>
<dbReference type="PROSITE" id="PS51257">
    <property type="entry name" value="PROKAR_LIPOPROTEIN"/>
    <property type="match status" value="1"/>
</dbReference>
<dbReference type="EMBL" id="JAUHJS010000005">
    <property type="protein sequence ID" value="MDN4166000.1"/>
    <property type="molecule type" value="Genomic_DNA"/>
</dbReference>
<feature type="chain" id="PRO_5047177992" evidence="1">
    <location>
        <begin position="20"/>
        <end position="264"/>
    </location>
</feature>
<dbReference type="RefSeq" id="WP_320004535.1">
    <property type="nucleotide sequence ID" value="NZ_JAUHJS010000005.1"/>
</dbReference>
<sequence length="264" mass="28711">MRKLLLTLMVFGSVSVLSSCDVLQGAANQAMKEMNKGGGGLTSAEVVKGLKEALKIGAEKSVSALSQNDAYFKNQALKIFLPQEAQTVIDKLNSSSAGRTLYNQVLKSTVDDMVLSLNRAAEKAAVKAKPIFVNAITGMTIQDAFGILKGADTAATNYLRRTTFNSLVNAYKPEVNTVLNQKILSGKSTNDIYNTFVKNYNSLATNPLNSYLKLEKVKDTDLADYVTRRGLNGLFTKVAAEEKNIRDNPSARVTDILKKVFAQQ</sequence>
<comment type="caution">
    <text evidence="2">The sequence shown here is derived from an EMBL/GenBank/DDBJ whole genome shotgun (WGS) entry which is preliminary data.</text>
</comment>
<dbReference type="Pfam" id="PF13852">
    <property type="entry name" value="DUF4197"/>
    <property type="match status" value="1"/>
</dbReference>
<protein>
    <submittedName>
        <fullName evidence="2">DUF4197 domain-containing protein</fullName>
    </submittedName>
</protein>